<evidence type="ECO:0000256" key="7">
    <source>
        <dbReference type="ARBA" id="ARBA00023004"/>
    </source>
</evidence>
<dbReference type="Pfam" id="PF00067">
    <property type="entry name" value="p450"/>
    <property type="match status" value="1"/>
</dbReference>
<evidence type="ECO:0000256" key="4">
    <source>
        <dbReference type="ARBA" id="ARBA00022617"/>
    </source>
</evidence>
<feature type="transmembrane region" description="Helical" evidence="12">
    <location>
        <begin position="7"/>
        <end position="29"/>
    </location>
</feature>
<dbReference type="OrthoDB" id="1470350at2759"/>
<reference evidence="13" key="1">
    <citation type="submission" date="2022-02" db="EMBL/GenBank/DDBJ databases">
        <authorList>
            <person name="Henning P.M."/>
            <person name="McCubbin A.G."/>
            <person name="Shore J.S."/>
        </authorList>
    </citation>
    <scope>NUCLEOTIDE SEQUENCE</scope>
    <source>
        <strain evidence="13">F60SS</strain>
        <tissue evidence="13">Leaves</tissue>
    </source>
</reference>
<proteinExistence type="inferred from homology"/>
<keyword evidence="12" id="KW-0812">Transmembrane</keyword>
<evidence type="ECO:0000256" key="12">
    <source>
        <dbReference type="SAM" id="Phobius"/>
    </source>
</evidence>
<keyword evidence="5 10" id="KW-0479">Metal-binding</keyword>
<dbReference type="PRINTS" id="PR00385">
    <property type="entry name" value="P450"/>
</dbReference>
<dbReference type="PANTHER" id="PTHR47943">
    <property type="entry name" value="CYTOCHROME P450 93A3-LIKE"/>
    <property type="match status" value="1"/>
</dbReference>
<dbReference type="PROSITE" id="PS00086">
    <property type="entry name" value="CYTOCHROME_P450"/>
    <property type="match status" value="1"/>
</dbReference>
<dbReference type="AlphaFoldDB" id="A0A9Q0FA91"/>
<evidence type="ECO:0000256" key="3">
    <source>
        <dbReference type="ARBA" id="ARBA00010617"/>
    </source>
</evidence>
<evidence type="ECO:0000256" key="5">
    <source>
        <dbReference type="ARBA" id="ARBA00022723"/>
    </source>
</evidence>
<evidence type="ECO:0000256" key="9">
    <source>
        <dbReference type="ARBA" id="ARBA00023136"/>
    </source>
</evidence>
<keyword evidence="7 10" id="KW-0408">Iron</keyword>
<keyword evidence="4 10" id="KW-0349">Heme</keyword>
<keyword evidence="12" id="KW-1133">Transmembrane helix</keyword>
<dbReference type="EMBL" id="JAKUCV010006606">
    <property type="protein sequence ID" value="KAJ4826687.1"/>
    <property type="molecule type" value="Genomic_DNA"/>
</dbReference>
<evidence type="ECO:0000256" key="11">
    <source>
        <dbReference type="RuleBase" id="RU000461"/>
    </source>
</evidence>
<dbReference type="Proteomes" id="UP001141552">
    <property type="component" value="Unassembled WGS sequence"/>
</dbReference>
<organism evidence="13 14">
    <name type="scientific">Turnera subulata</name>
    <dbReference type="NCBI Taxonomy" id="218843"/>
    <lineage>
        <taxon>Eukaryota</taxon>
        <taxon>Viridiplantae</taxon>
        <taxon>Streptophyta</taxon>
        <taxon>Embryophyta</taxon>
        <taxon>Tracheophyta</taxon>
        <taxon>Spermatophyta</taxon>
        <taxon>Magnoliopsida</taxon>
        <taxon>eudicotyledons</taxon>
        <taxon>Gunneridae</taxon>
        <taxon>Pentapetalae</taxon>
        <taxon>rosids</taxon>
        <taxon>fabids</taxon>
        <taxon>Malpighiales</taxon>
        <taxon>Passifloraceae</taxon>
        <taxon>Turnera</taxon>
    </lineage>
</organism>
<feature type="binding site" description="axial binding residue" evidence="10">
    <location>
        <position position="458"/>
    </location>
    <ligand>
        <name>heme</name>
        <dbReference type="ChEBI" id="CHEBI:30413"/>
    </ligand>
    <ligandPart>
        <name>Fe</name>
        <dbReference type="ChEBI" id="CHEBI:18248"/>
    </ligandPart>
</feature>
<evidence type="ECO:0008006" key="15">
    <source>
        <dbReference type="Google" id="ProtNLM"/>
    </source>
</evidence>
<sequence>MMTNITCFQYTFTFLVLWFVSVLFLHVLFKRQARQVSHGLHLPPSPPALPVIGHLHYITSVVFEGFHNVSVKYGPLLYLRLVTYPFVLVSSAPLATEIFRTHDLNFSDRIKSPFEDSLLFGSSVSFFNAPYGEYWKFMKKISMTELLGSAQIKRSRNVRREELLRFLNKILEKAQTNEVVDLSAQVLILSNNSTCRMIMSARCSGEDNEAERCRQLIFESFELATKLAFASLFGPFRKLFALAFQKQLEEIPRKYDELFEKVLQEHEDRAKMDGGEREEKDLMDILLKVYHDTNAEVKITRAQIKTFFLDLFIGGTRTTADGILFLMGELINHPEKFKKLRDEIDSVVGKNRLVEESDVPNLPYLQAAVKETMRLHPPVPLFDRVCRETCKVGGYDMPKGMTVVMNVYSVMRDPKVWEDPNEFKPERFLVSDKEQDKQGEAARGLCDFVPFGGGRRQCPGTNLSMSITHASVAAMVQCFDWKVANSANKANLEPRSGLTLSLAKPLLCQPMVRVAPFPAQNGNSST</sequence>
<evidence type="ECO:0000256" key="1">
    <source>
        <dbReference type="ARBA" id="ARBA00001971"/>
    </source>
</evidence>
<comment type="similarity">
    <text evidence="3 11">Belongs to the cytochrome P450 family.</text>
</comment>
<reference evidence="13" key="2">
    <citation type="journal article" date="2023" name="Plants (Basel)">
        <title>Annotation of the Turnera subulata (Passifloraceae) Draft Genome Reveals the S-Locus Evolved after the Divergence of Turneroideae from Passifloroideae in a Stepwise Manner.</title>
        <authorList>
            <person name="Henning P.M."/>
            <person name="Roalson E.H."/>
            <person name="Mir W."/>
            <person name="McCubbin A.G."/>
            <person name="Shore J.S."/>
        </authorList>
    </citation>
    <scope>NUCLEOTIDE SEQUENCE</scope>
    <source>
        <strain evidence="13">F60SS</strain>
    </source>
</reference>
<evidence type="ECO:0000313" key="14">
    <source>
        <dbReference type="Proteomes" id="UP001141552"/>
    </source>
</evidence>
<dbReference type="InterPro" id="IPR001128">
    <property type="entry name" value="Cyt_P450"/>
</dbReference>
<dbReference type="GO" id="GO:0016705">
    <property type="term" value="F:oxidoreductase activity, acting on paired donors, with incorporation or reduction of molecular oxygen"/>
    <property type="evidence" value="ECO:0007669"/>
    <property type="project" value="InterPro"/>
</dbReference>
<dbReference type="GO" id="GO:0004497">
    <property type="term" value="F:monooxygenase activity"/>
    <property type="evidence" value="ECO:0007669"/>
    <property type="project" value="UniProtKB-KW"/>
</dbReference>
<comment type="cofactor">
    <cofactor evidence="1 10">
        <name>heme</name>
        <dbReference type="ChEBI" id="CHEBI:30413"/>
    </cofactor>
</comment>
<dbReference type="GO" id="GO:0016020">
    <property type="term" value="C:membrane"/>
    <property type="evidence" value="ECO:0007669"/>
    <property type="project" value="UniProtKB-SubCell"/>
</dbReference>
<dbReference type="InterPro" id="IPR017972">
    <property type="entry name" value="Cyt_P450_CS"/>
</dbReference>
<gene>
    <name evidence="13" type="ORF">Tsubulata_043048</name>
</gene>
<evidence type="ECO:0000313" key="13">
    <source>
        <dbReference type="EMBL" id="KAJ4826687.1"/>
    </source>
</evidence>
<name>A0A9Q0FA91_9ROSI</name>
<keyword evidence="6 11" id="KW-0560">Oxidoreductase</keyword>
<dbReference type="GO" id="GO:0020037">
    <property type="term" value="F:heme binding"/>
    <property type="evidence" value="ECO:0007669"/>
    <property type="project" value="InterPro"/>
</dbReference>
<evidence type="ECO:0000256" key="6">
    <source>
        <dbReference type="ARBA" id="ARBA00023002"/>
    </source>
</evidence>
<keyword evidence="8 11" id="KW-0503">Monooxygenase</keyword>
<keyword evidence="9 12" id="KW-0472">Membrane</keyword>
<dbReference type="PANTHER" id="PTHR47943:SF8">
    <property type="entry name" value="CYTOCHROME P450"/>
    <property type="match status" value="1"/>
</dbReference>
<dbReference type="SUPFAM" id="SSF48264">
    <property type="entry name" value="Cytochrome P450"/>
    <property type="match status" value="1"/>
</dbReference>
<dbReference type="InterPro" id="IPR036396">
    <property type="entry name" value="Cyt_P450_sf"/>
</dbReference>
<dbReference type="Gene3D" id="1.10.630.10">
    <property type="entry name" value="Cytochrome P450"/>
    <property type="match status" value="1"/>
</dbReference>
<keyword evidence="14" id="KW-1185">Reference proteome</keyword>
<protein>
    <recommendedName>
        <fullName evidence="15">Cytochrome P450</fullName>
    </recommendedName>
</protein>
<accession>A0A9Q0FA91</accession>
<dbReference type="InterPro" id="IPR002401">
    <property type="entry name" value="Cyt_P450_E_grp-I"/>
</dbReference>
<evidence type="ECO:0000256" key="10">
    <source>
        <dbReference type="PIRSR" id="PIRSR602401-1"/>
    </source>
</evidence>
<comment type="subcellular location">
    <subcellularLocation>
        <location evidence="2">Membrane</location>
    </subcellularLocation>
</comment>
<evidence type="ECO:0000256" key="8">
    <source>
        <dbReference type="ARBA" id="ARBA00023033"/>
    </source>
</evidence>
<dbReference type="FunFam" id="1.10.630.10:FF:000019">
    <property type="entry name" value="Cytochrome P450 family protein"/>
    <property type="match status" value="1"/>
</dbReference>
<evidence type="ECO:0000256" key="2">
    <source>
        <dbReference type="ARBA" id="ARBA00004370"/>
    </source>
</evidence>
<dbReference type="GO" id="GO:0005506">
    <property type="term" value="F:iron ion binding"/>
    <property type="evidence" value="ECO:0007669"/>
    <property type="project" value="InterPro"/>
</dbReference>
<dbReference type="PRINTS" id="PR00463">
    <property type="entry name" value="EP450I"/>
</dbReference>
<comment type="caution">
    <text evidence="13">The sequence shown here is derived from an EMBL/GenBank/DDBJ whole genome shotgun (WGS) entry which is preliminary data.</text>
</comment>